<evidence type="ECO:0000313" key="7">
    <source>
        <dbReference type="Proteomes" id="UP000678393"/>
    </source>
</evidence>
<dbReference type="Pfam" id="PF13306">
    <property type="entry name" value="LRR_5"/>
    <property type="match status" value="1"/>
</dbReference>
<protein>
    <submittedName>
        <fullName evidence="6">Uncharacterized protein</fullName>
    </submittedName>
</protein>
<reference evidence="6" key="1">
    <citation type="submission" date="2021-04" db="EMBL/GenBank/DDBJ databases">
        <authorList>
            <consortium name="Molecular Ecology Group"/>
        </authorList>
    </citation>
    <scope>NUCLEOTIDE SEQUENCE</scope>
</reference>
<proteinExistence type="predicted"/>
<dbReference type="InterPro" id="IPR026906">
    <property type="entry name" value="LRR_5"/>
</dbReference>
<accession>A0A8S3ZN14</accession>
<keyword evidence="2 5" id="KW-0732">Signal</keyword>
<feature type="chain" id="PRO_5035786300" evidence="5">
    <location>
        <begin position="24"/>
        <end position="461"/>
    </location>
</feature>
<evidence type="ECO:0000256" key="3">
    <source>
        <dbReference type="ARBA" id="ARBA00022737"/>
    </source>
</evidence>
<evidence type="ECO:0000313" key="6">
    <source>
        <dbReference type="EMBL" id="CAG5129198.1"/>
    </source>
</evidence>
<dbReference type="Gene3D" id="3.80.10.10">
    <property type="entry name" value="Ribonuclease Inhibitor"/>
    <property type="match status" value="2"/>
</dbReference>
<dbReference type="EMBL" id="CAJHNH020003391">
    <property type="protein sequence ID" value="CAG5129198.1"/>
    <property type="molecule type" value="Genomic_DNA"/>
</dbReference>
<comment type="caution">
    <text evidence="6">The sequence shown here is derived from an EMBL/GenBank/DDBJ whole genome shotgun (WGS) entry which is preliminary data.</text>
</comment>
<name>A0A8S3ZN14_9EUPU</name>
<evidence type="ECO:0000256" key="2">
    <source>
        <dbReference type="ARBA" id="ARBA00022729"/>
    </source>
</evidence>
<feature type="signal peptide" evidence="5">
    <location>
        <begin position="1"/>
        <end position="23"/>
    </location>
</feature>
<organism evidence="6 7">
    <name type="scientific">Candidula unifasciata</name>
    <dbReference type="NCBI Taxonomy" id="100452"/>
    <lineage>
        <taxon>Eukaryota</taxon>
        <taxon>Metazoa</taxon>
        <taxon>Spiralia</taxon>
        <taxon>Lophotrochozoa</taxon>
        <taxon>Mollusca</taxon>
        <taxon>Gastropoda</taxon>
        <taxon>Heterobranchia</taxon>
        <taxon>Euthyneura</taxon>
        <taxon>Panpulmonata</taxon>
        <taxon>Eupulmonata</taxon>
        <taxon>Stylommatophora</taxon>
        <taxon>Helicina</taxon>
        <taxon>Helicoidea</taxon>
        <taxon>Geomitridae</taxon>
        <taxon>Candidula</taxon>
    </lineage>
</organism>
<dbReference type="InterPro" id="IPR001611">
    <property type="entry name" value="Leu-rich_rpt"/>
</dbReference>
<dbReference type="Proteomes" id="UP000678393">
    <property type="component" value="Unassembled WGS sequence"/>
</dbReference>
<keyword evidence="4" id="KW-1133">Transmembrane helix</keyword>
<dbReference type="GO" id="GO:0005886">
    <property type="term" value="C:plasma membrane"/>
    <property type="evidence" value="ECO:0007669"/>
    <property type="project" value="TreeGrafter"/>
</dbReference>
<evidence type="ECO:0000256" key="4">
    <source>
        <dbReference type="SAM" id="Phobius"/>
    </source>
</evidence>
<sequence>MTSAVWILVCSVSVAVLLSPAAAVCPYNVTSCTCTGRSLVCRNLDGLPTLVSDNKDGNITDLTFISCTCTGRSLVCRNLDGLPTLVSDNKDGNITDLTFISGKLNISSNSLPTNLQNLTFSDVSITSISPDAFNSSATTLKSFSMSKVKYPELPDALLQVTSLTQINLSDMNITNWKPQILQTLGKTLRSVVFQNVSLTSWPEWLQDFTLVNSVDLSRNNLEAISVDAFSKVKNLTSLYLRSTDFYNETNVNIALHEVINTLQILDISTNGFAFIPEVISTMTKLAKLNLSDNLIQEISGNRIPLQLRELDLYRNINLQLIKDNSFPNSSSLEVLNLGATRIYNISYLAFEPLEHLRELYLNFTDLFGIPLALTKLNNLQVLKMEGIHSLVCPCPRDDRLVKWYQSYKTLQLTGNCIHDKFTIQRYLANSTTQSPCSGNSRAAVNVSFYLFVTLLMSIFLL</sequence>
<evidence type="ECO:0000256" key="5">
    <source>
        <dbReference type="SAM" id="SignalP"/>
    </source>
</evidence>
<dbReference type="OrthoDB" id="2190652at2759"/>
<keyword evidence="3" id="KW-0677">Repeat</keyword>
<dbReference type="AlphaFoldDB" id="A0A8S3ZN14"/>
<feature type="transmembrane region" description="Helical" evidence="4">
    <location>
        <begin position="442"/>
        <end position="460"/>
    </location>
</feature>
<dbReference type="SUPFAM" id="SSF52058">
    <property type="entry name" value="L domain-like"/>
    <property type="match status" value="1"/>
</dbReference>
<keyword evidence="4" id="KW-0812">Transmembrane</keyword>
<keyword evidence="4" id="KW-0472">Membrane</keyword>
<dbReference type="PANTHER" id="PTHR24369">
    <property type="entry name" value="ANTIGEN BSP, PUTATIVE-RELATED"/>
    <property type="match status" value="1"/>
</dbReference>
<dbReference type="InterPro" id="IPR050541">
    <property type="entry name" value="LRR_TM_domain-containing"/>
</dbReference>
<gene>
    <name evidence="6" type="ORF">CUNI_LOCUS14756</name>
</gene>
<dbReference type="InterPro" id="IPR032675">
    <property type="entry name" value="LRR_dom_sf"/>
</dbReference>
<evidence type="ECO:0000256" key="1">
    <source>
        <dbReference type="ARBA" id="ARBA00022614"/>
    </source>
</evidence>
<dbReference type="Pfam" id="PF13855">
    <property type="entry name" value="LRR_8"/>
    <property type="match status" value="1"/>
</dbReference>
<keyword evidence="1" id="KW-0433">Leucine-rich repeat</keyword>
<dbReference type="PANTHER" id="PTHR24369:SF210">
    <property type="entry name" value="CHAOPTIN-RELATED"/>
    <property type="match status" value="1"/>
</dbReference>
<keyword evidence="7" id="KW-1185">Reference proteome</keyword>